<dbReference type="EMBL" id="PUEC01000043">
    <property type="protein sequence ID" value="PWB00403.1"/>
    <property type="molecule type" value="Genomic_DNA"/>
</dbReference>
<sequence length="267" mass="30404">MKISIITATYNSGATLRDTMESVLRQTYTQIEHIIVDGASTDNTMDIVRELEPLYQGRLRYVSEPDRGIYDAMNKGIAMASGDIIGILNSDDFFTADTIVATLAAELADQEIDAVYADVHYVDDSDLSRSVRYYSSRTFRPWMMKLGFQPAHPTFYCRKSVYDRHGSFDINFRVAADFEHLLRLIYIQRIPTRYIPLDCVAMRTGGASTSGLKSHLRILSDHLKAYRKNGVNSNLFLDASRYVYKASEVLNSKVNNIRNRNNRILTE</sequence>
<organism evidence="2 3">
    <name type="scientific">Duncaniella muris</name>
    <dbReference type="NCBI Taxonomy" id="2094150"/>
    <lineage>
        <taxon>Bacteria</taxon>
        <taxon>Pseudomonadati</taxon>
        <taxon>Bacteroidota</taxon>
        <taxon>Bacteroidia</taxon>
        <taxon>Bacteroidales</taxon>
        <taxon>Muribaculaceae</taxon>
        <taxon>Duncaniella</taxon>
    </lineage>
</organism>
<name>A0A2V1ILG6_9BACT</name>
<dbReference type="PANTHER" id="PTHR22916:SF3">
    <property type="entry name" value="UDP-GLCNAC:BETAGAL BETA-1,3-N-ACETYLGLUCOSAMINYLTRANSFERASE-LIKE PROTEIN 1"/>
    <property type="match status" value="1"/>
</dbReference>
<evidence type="ECO:0000313" key="2">
    <source>
        <dbReference type="EMBL" id="PWB00403.1"/>
    </source>
</evidence>
<dbReference type="RefSeq" id="WP_107033323.1">
    <property type="nucleotide sequence ID" value="NZ_CAQNSO010000013.1"/>
</dbReference>
<dbReference type="GO" id="GO:0016758">
    <property type="term" value="F:hexosyltransferase activity"/>
    <property type="evidence" value="ECO:0007669"/>
    <property type="project" value="UniProtKB-ARBA"/>
</dbReference>
<dbReference type="AlphaFoldDB" id="A0A2V1ILG6"/>
<dbReference type="GeneID" id="82527208"/>
<comment type="caution">
    <text evidence="2">The sequence shown here is derived from an EMBL/GenBank/DDBJ whole genome shotgun (WGS) entry which is preliminary data.</text>
</comment>
<reference evidence="3" key="1">
    <citation type="submission" date="2018-02" db="EMBL/GenBank/DDBJ databases">
        <authorList>
            <person name="Clavel T."/>
            <person name="Strowig T."/>
        </authorList>
    </citation>
    <scope>NUCLEOTIDE SEQUENCE [LARGE SCALE GENOMIC DNA]</scope>
    <source>
        <strain evidence="3">DSM 103720</strain>
    </source>
</reference>
<proteinExistence type="predicted"/>
<accession>A0A2V1ILG6</accession>
<keyword evidence="2" id="KW-0808">Transferase</keyword>
<feature type="domain" description="Glycosyltransferase 2-like" evidence="1">
    <location>
        <begin position="4"/>
        <end position="160"/>
    </location>
</feature>
<keyword evidence="3" id="KW-1185">Reference proteome</keyword>
<dbReference type="SUPFAM" id="SSF53448">
    <property type="entry name" value="Nucleotide-diphospho-sugar transferases"/>
    <property type="match status" value="1"/>
</dbReference>
<gene>
    <name evidence="2" type="ORF">C5O23_12840</name>
</gene>
<dbReference type="PANTHER" id="PTHR22916">
    <property type="entry name" value="GLYCOSYLTRANSFERASE"/>
    <property type="match status" value="1"/>
</dbReference>
<protein>
    <submittedName>
        <fullName evidence="2">Glycosyltransferase</fullName>
    </submittedName>
</protein>
<dbReference type="CDD" id="cd06433">
    <property type="entry name" value="GT_2_WfgS_like"/>
    <property type="match status" value="1"/>
</dbReference>
<evidence type="ECO:0000259" key="1">
    <source>
        <dbReference type="Pfam" id="PF00535"/>
    </source>
</evidence>
<dbReference type="InterPro" id="IPR029044">
    <property type="entry name" value="Nucleotide-diphossugar_trans"/>
</dbReference>
<dbReference type="InterPro" id="IPR001173">
    <property type="entry name" value="Glyco_trans_2-like"/>
</dbReference>
<dbReference type="Proteomes" id="UP000244905">
    <property type="component" value="Unassembled WGS sequence"/>
</dbReference>
<dbReference type="Pfam" id="PF00535">
    <property type="entry name" value="Glycos_transf_2"/>
    <property type="match status" value="1"/>
</dbReference>
<evidence type="ECO:0000313" key="3">
    <source>
        <dbReference type="Proteomes" id="UP000244905"/>
    </source>
</evidence>
<dbReference type="Gene3D" id="3.90.550.10">
    <property type="entry name" value="Spore Coat Polysaccharide Biosynthesis Protein SpsA, Chain A"/>
    <property type="match status" value="1"/>
</dbReference>